<name>A0A1R1LP78_9MICC</name>
<keyword evidence="2" id="KW-0378">Hydrolase</keyword>
<dbReference type="InterPro" id="IPR006680">
    <property type="entry name" value="Amidohydro-rel"/>
</dbReference>
<dbReference type="SUPFAM" id="SSF51556">
    <property type="entry name" value="Metallo-dependent hydrolases"/>
    <property type="match status" value="1"/>
</dbReference>
<dbReference type="PANTHER" id="PTHR35563:SF2">
    <property type="entry name" value="BARREL METAL-DEPENDENT HYDROLASE, PUTATIVE (AFU_ORTHOLOGUE AFUA_1G16240)-RELATED"/>
    <property type="match status" value="1"/>
</dbReference>
<comment type="caution">
    <text evidence="2">The sequence shown here is derived from an EMBL/GenBank/DDBJ whole genome shotgun (WGS) entry which is preliminary data.</text>
</comment>
<reference evidence="2 3" key="1">
    <citation type="submission" date="2016-12" db="EMBL/GenBank/DDBJ databases">
        <title>Draft genome of Tersicoccus phoenicis 1P05MA.</title>
        <authorList>
            <person name="Nakajima Y."/>
            <person name="Yoshizawa S."/>
            <person name="Nakamura K."/>
            <person name="Ogura Y."/>
            <person name="Hayashi T."/>
            <person name="Kogure K."/>
        </authorList>
    </citation>
    <scope>NUCLEOTIDE SEQUENCE [LARGE SCALE GENOMIC DNA]</scope>
    <source>
        <strain evidence="2 3">1p05MA</strain>
    </source>
</reference>
<organism evidence="2 3">
    <name type="scientific">Tersicoccus phoenicis</name>
    <dbReference type="NCBI Taxonomy" id="554083"/>
    <lineage>
        <taxon>Bacteria</taxon>
        <taxon>Bacillati</taxon>
        <taxon>Actinomycetota</taxon>
        <taxon>Actinomycetes</taxon>
        <taxon>Micrococcales</taxon>
        <taxon>Micrococcaceae</taxon>
        <taxon>Tersicoccus</taxon>
    </lineage>
</organism>
<gene>
    <name evidence="2" type="ORF">BKD30_00965</name>
</gene>
<evidence type="ECO:0000313" key="2">
    <source>
        <dbReference type="EMBL" id="OMH29351.1"/>
    </source>
</evidence>
<accession>A0A1R1LP78</accession>
<evidence type="ECO:0000259" key="1">
    <source>
        <dbReference type="Pfam" id="PF04909"/>
    </source>
</evidence>
<evidence type="ECO:0000313" key="3">
    <source>
        <dbReference type="Proteomes" id="UP000187085"/>
    </source>
</evidence>
<dbReference type="AlphaFoldDB" id="A0A1R1LP78"/>
<dbReference type="InterPro" id="IPR032466">
    <property type="entry name" value="Metal_Hydrolase"/>
</dbReference>
<sequence>MSAPEPAGPIFDAHLHIVDPRFPLIPNDGYLPDPFPVAAYRQRVAGLDVRGGAVVSGSFQGFDQTYLLDALARLGPGFVGVTQVPETVSDAEIARLDAAGVRAVRFNLRRGGSAALHALEPLARRVHDLAGWHAELYVDARDLPELLPVLRRLPAVSIDHLGLHRDGLTHLLTAVEQGARVKATGFGRVALDPAETIAAIMAVDPTALMAGTDLPSTRARRPFADADLDLLADAVDGRHQAAVRWANAAAFYRIGALTHWPV</sequence>
<dbReference type="GO" id="GO:0016787">
    <property type="term" value="F:hydrolase activity"/>
    <property type="evidence" value="ECO:0007669"/>
    <property type="project" value="UniProtKB-KW"/>
</dbReference>
<dbReference type="InterPro" id="IPR052358">
    <property type="entry name" value="Aro_Compnd_Degr_Hydrolases"/>
</dbReference>
<dbReference type="EMBL" id="MRDE01000006">
    <property type="protein sequence ID" value="OMH29351.1"/>
    <property type="molecule type" value="Genomic_DNA"/>
</dbReference>
<proteinExistence type="predicted"/>
<dbReference type="Gene3D" id="3.20.20.140">
    <property type="entry name" value="Metal-dependent hydrolases"/>
    <property type="match status" value="1"/>
</dbReference>
<dbReference type="PANTHER" id="PTHR35563">
    <property type="entry name" value="BARREL METAL-DEPENDENT HYDROLASE, PUTATIVE (AFU_ORTHOLOGUE AFUA_1G16240)-RELATED"/>
    <property type="match status" value="1"/>
</dbReference>
<keyword evidence="3" id="KW-1185">Reference proteome</keyword>
<dbReference type="Pfam" id="PF04909">
    <property type="entry name" value="Amidohydro_2"/>
    <property type="match status" value="1"/>
</dbReference>
<protein>
    <submittedName>
        <fullName evidence="2">2-pyrone-4,6-dicarboxylate hydrolase</fullName>
    </submittedName>
</protein>
<dbReference type="STRING" id="554083.BKD30_00965"/>
<dbReference type="Proteomes" id="UP000187085">
    <property type="component" value="Unassembled WGS sequence"/>
</dbReference>
<feature type="domain" description="Amidohydrolase-related" evidence="1">
    <location>
        <begin position="12"/>
        <end position="254"/>
    </location>
</feature>